<evidence type="ECO:0000313" key="2">
    <source>
        <dbReference type="EMBL" id="KAK3324661.1"/>
    </source>
</evidence>
<dbReference type="EMBL" id="JAUEPO010000004">
    <property type="protein sequence ID" value="KAK3324661.1"/>
    <property type="molecule type" value="Genomic_DNA"/>
</dbReference>
<keyword evidence="1" id="KW-0812">Transmembrane</keyword>
<keyword evidence="1" id="KW-1133">Transmembrane helix</keyword>
<reference evidence="2" key="1">
    <citation type="journal article" date="2023" name="Mol. Phylogenet. Evol.">
        <title>Genome-scale phylogeny and comparative genomics of the fungal order Sordariales.</title>
        <authorList>
            <person name="Hensen N."/>
            <person name="Bonometti L."/>
            <person name="Westerberg I."/>
            <person name="Brannstrom I.O."/>
            <person name="Guillou S."/>
            <person name="Cros-Aarteil S."/>
            <person name="Calhoun S."/>
            <person name="Haridas S."/>
            <person name="Kuo A."/>
            <person name="Mondo S."/>
            <person name="Pangilinan J."/>
            <person name="Riley R."/>
            <person name="LaButti K."/>
            <person name="Andreopoulos B."/>
            <person name="Lipzen A."/>
            <person name="Chen C."/>
            <person name="Yan M."/>
            <person name="Daum C."/>
            <person name="Ng V."/>
            <person name="Clum A."/>
            <person name="Steindorff A."/>
            <person name="Ohm R.A."/>
            <person name="Martin F."/>
            <person name="Silar P."/>
            <person name="Natvig D.O."/>
            <person name="Lalanne C."/>
            <person name="Gautier V."/>
            <person name="Ament-Velasquez S.L."/>
            <person name="Kruys A."/>
            <person name="Hutchinson M.I."/>
            <person name="Powell A.J."/>
            <person name="Barry K."/>
            <person name="Miller A.N."/>
            <person name="Grigoriev I.V."/>
            <person name="Debuchy R."/>
            <person name="Gladieux P."/>
            <person name="Hiltunen Thoren M."/>
            <person name="Johannesson H."/>
        </authorList>
    </citation>
    <scope>NUCLEOTIDE SEQUENCE</scope>
    <source>
        <strain evidence="2">SMH4131-1</strain>
    </source>
</reference>
<comment type="caution">
    <text evidence="2">The sequence shown here is derived from an EMBL/GenBank/DDBJ whole genome shotgun (WGS) entry which is preliminary data.</text>
</comment>
<sequence>MERRRKGPDVPHVSWGLYVEIVQPRGTGGRRGLEILLKTTGQGRTSNNNMAFFFFFFSFSCLFRPGQALQLLGAFRRSRGCNEAGNAGEARLCRSYITTELPGWAGDMFSDGQVDDGQQCDSSLKRIARIELATYGKTVWSVLGHEMQWLPGEQGRE</sequence>
<proteinExistence type="predicted"/>
<name>A0AAE0M9R9_9PEZI</name>
<dbReference type="AlphaFoldDB" id="A0AAE0M9R9"/>
<reference evidence="2" key="2">
    <citation type="submission" date="2023-06" db="EMBL/GenBank/DDBJ databases">
        <authorList>
            <consortium name="Lawrence Berkeley National Laboratory"/>
            <person name="Haridas S."/>
            <person name="Hensen N."/>
            <person name="Bonometti L."/>
            <person name="Westerberg I."/>
            <person name="Brannstrom I.O."/>
            <person name="Guillou S."/>
            <person name="Cros-Aarteil S."/>
            <person name="Calhoun S."/>
            <person name="Kuo A."/>
            <person name="Mondo S."/>
            <person name="Pangilinan J."/>
            <person name="Riley R."/>
            <person name="Labutti K."/>
            <person name="Andreopoulos B."/>
            <person name="Lipzen A."/>
            <person name="Chen C."/>
            <person name="Yanf M."/>
            <person name="Daum C."/>
            <person name="Ng V."/>
            <person name="Clum A."/>
            <person name="Steindorff A."/>
            <person name="Ohm R."/>
            <person name="Martin F."/>
            <person name="Silar P."/>
            <person name="Natvig D."/>
            <person name="Lalanne C."/>
            <person name="Gautier V."/>
            <person name="Ament-Velasquez S.L."/>
            <person name="Kruys A."/>
            <person name="Hutchinson M.I."/>
            <person name="Powell A.J."/>
            <person name="Barry K."/>
            <person name="Miller A.N."/>
            <person name="Grigoriev I.V."/>
            <person name="Debuchy R."/>
            <person name="Gladieux P."/>
            <person name="Thoren M.H."/>
            <person name="Johannesson H."/>
        </authorList>
    </citation>
    <scope>NUCLEOTIDE SEQUENCE</scope>
    <source>
        <strain evidence="2">SMH4131-1</strain>
    </source>
</reference>
<organism evidence="2 3">
    <name type="scientific">Cercophora scortea</name>
    <dbReference type="NCBI Taxonomy" id="314031"/>
    <lineage>
        <taxon>Eukaryota</taxon>
        <taxon>Fungi</taxon>
        <taxon>Dikarya</taxon>
        <taxon>Ascomycota</taxon>
        <taxon>Pezizomycotina</taxon>
        <taxon>Sordariomycetes</taxon>
        <taxon>Sordariomycetidae</taxon>
        <taxon>Sordariales</taxon>
        <taxon>Lasiosphaeriaceae</taxon>
        <taxon>Cercophora</taxon>
    </lineage>
</organism>
<keyword evidence="1" id="KW-0472">Membrane</keyword>
<accession>A0AAE0M9R9</accession>
<evidence type="ECO:0000256" key="1">
    <source>
        <dbReference type="SAM" id="Phobius"/>
    </source>
</evidence>
<feature type="transmembrane region" description="Helical" evidence="1">
    <location>
        <begin position="50"/>
        <end position="69"/>
    </location>
</feature>
<keyword evidence="3" id="KW-1185">Reference proteome</keyword>
<evidence type="ECO:0000313" key="3">
    <source>
        <dbReference type="Proteomes" id="UP001286456"/>
    </source>
</evidence>
<protein>
    <submittedName>
        <fullName evidence="2">Uncharacterized protein</fullName>
    </submittedName>
</protein>
<gene>
    <name evidence="2" type="ORF">B0T19DRAFT_235637</name>
</gene>
<dbReference type="Proteomes" id="UP001286456">
    <property type="component" value="Unassembled WGS sequence"/>
</dbReference>